<dbReference type="EMBL" id="CBXG010000001">
    <property type="protein sequence ID" value="CDM02500.1"/>
    <property type="molecule type" value="Genomic_DNA"/>
</dbReference>
<accession>W6PEI6</accession>
<gene>
    <name evidence="1" type="ORF">BN890_460</name>
</gene>
<evidence type="ECO:0000313" key="2">
    <source>
        <dbReference type="Proteomes" id="UP000019380"/>
    </source>
</evidence>
<organism evidence="1 2">
    <name type="scientific">Bacteroides xylanisolvens SD CC 1b</name>
    <dbReference type="NCBI Taxonomy" id="702447"/>
    <lineage>
        <taxon>Bacteria</taxon>
        <taxon>Pseudomonadati</taxon>
        <taxon>Bacteroidota</taxon>
        <taxon>Bacteroidia</taxon>
        <taxon>Bacteroidales</taxon>
        <taxon>Bacteroidaceae</taxon>
        <taxon>Bacteroides</taxon>
    </lineage>
</organism>
<proteinExistence type="predicted"/>
<evidence type="ECO:0000313" key="1">
    <source>
        <dbReference type="EMBL" id="CDM02500.1"/>
    </source>
</evidence>
<reference evidence="1 2" key="1">
    <citation type="submission" date="2013-12" db="EMBL/GenBank/DDBJ databases">
        <title>Improved hybrid genome assemblies of Bacteroides xylanisolvens SD CC 1b and Bacteroides xylanisolvens SD CC 2a using Illumina and 454 Sequencing.</title>
        <authorList>
            <person name="Ramaraj T."/>
            <person name="Sundararajan A."/>
            <person name="Mudge J."/>
            <person name="Schilkey F.D."/>
            <person name="Delvecchio V."/>
            <person name="Donlon M."/>
            <person name="Ziemer C."/>
        </authorList>
    </citation>
    <scope>NUCLEOTIDE SEQUENCE [LARGE SCALE GENOMIC DNA]</scope>
</reference>
<dbReference type="Proteomes" id="UP000019380">
    <property type="component" value="Unassembled WGS sequence"/>
</dbReference>
<sequence length="37" mass="3943">MGCGRSFHGLAAITKAADVLVDFTHDMQLHPLTDMAA</sequence>
<comment type="caution">
    <text evidence="1">The sequence shown here is derived from an EMBL/GenBank/DDBJ whole genome shotgun (WGS) entry which is preliminary data.</text>
</comment>
<dbReference type="AlphaFoldDB" id="W6PEI6"/>
<name>W6PEI6_9BACE</name>
<protein>
    <submittedName>
        <fullName evidence="1">Uncharacterized protein</fullName>
    </submittedName>
</protein>